<dbReference type="Proteomes" id="UP000886723">
    <property type="component" value="Unassembled WGS sequence"/>
</dbReference>
<reference evidence="2" key="2">
    <citation type="journal article" date="2021" name="PeerJ">
        <title>Extensive microbial diversity within the chicken gut microbiome revealed by metagenomics and culture.</title>
        <authorList>
            <person name="Gilroy R."/>
            <person name="Ravi A."/>
            <person name="Getino M."/>
            <person name="Pursley I."/>
            <person name="Horton D.L."/>
            <person name="Alikhan N.F."/>
            <person name="Baker D."/>
            <person name="Gharbi K."/>
            <person name="Hall N."/>
            <person name="Watson M."/>
            <person name="Adriaenssens E.M."/>
            <person name="Foster-Nyarko E."/>
            <person name="Jarju S."/>
            <person name="Secka A."/>
            <person name="Antonio M."/>
            <person name="Oren A."/>
            <person name="Chaudhuri R.R."/>
            <person name="La Ragione R."/>
            <person name="Hildebrand F."/>
            <person name="Pallen M.J."/>
        </authorList>
    </citation>
    <scope>NUCLEOTIDE SEQUENCE</scope>
    <source>
        <strain evidence="2">ChiBcec2-4451</strain>
    </source>
</reference>
<dbReference type="InterPro" id="IPR008875">
    <property type="entry name" value="TraX"/>
</dbReference>
<keyword evidence="1" id="KW-0472">Membrane</keyword>
<accession>A0A9D1NW36</accession>
<name>A0A9D1NW36_9FIRM</name>
<evidence type="ECO:0000256" key="1">
    <source>
        <dbReference type="SAM" id="Phobius"/>
    </source>
</evidence>
<feature type="transmembrane region" description="Helical" evidence="1">
    <location>
        <begin position="183"/>
        <end position="208"/>
    </location>
</feature>
<reference evidence="2" key="1">
    <citation type="submission" date="2020-10" db="EMBL/GenBank/DDBJ databases">
        <authorList>
            <person name="Gilroy R."/>
        </authorList>
    </citation>
    <scope>NUCLEOTIDE SEQUENCE</scope>
    <source>
        <strain evidence="2">ChiBcec2-4451</strain>
    </source>
</reference>
<protein>
    <submittedName>
        <fullName evidence="2">Conjugal transfer protein TraX</fullName>
    </submittedName>
</protein>
<comment type="caution">
    <text evidence="2">The sequence shown here is derived from an EMBL/GenBank/DDBJ whole genome shotgun (WGS) entry which is preliminary data.</text>
</comment>
<proteinExistence type="predicted"/>
<dbReference type="Pfam" id="PF05857">
    <property type="entry name" value="TraX"/>
    <property type="match status" value="1"/>
</dbReference>
<feature type="transmembrane region" description="Helical" evidence="1">
    <location>
        <begin position="88"/>
        <end position="108"/>
    </location>
</feature>
<feature type="transmembrane region" description="Helical" evidence="1">
    <location>
        <begin position="62"/>
        <end position="81"/>
    </location>
</feature>
<evidence type="ECO:0000313" key="3">
    <source>
        <dbReference type="Proteomes" id="UP000886723"/>
    </source>
</evidence>
<feature type="transmembrane region" description="Helical" evidence="1">
    <location>
        <begin position="114"/>
        <end position="133"/>
    </location>
</feature>
<keyword evidence="1" id="KW-0812">Transmembrane</keyword>
<evidence type="ECO:0000313" key="2">
    <source>
        <dbReference type="EMBL" id="HIV13416.1"/>
    </source>
</evidence>
<feature type="transmembrane region" description="Helical" evidence="1">
    <location>
        <begin position="220"/>
        <end position="239"/>
    </location>
</feature>
<feature type="transmembrane region" description="Helical" evidence="1">
    <location>
        <begin position="142"/>
        <end position="161"/>
    </location>
</feature>
<keyword evidence="1" id="KW-1133">Transmembrane helix</keyword>
<dbReference type="AlphaFoldDB" id="A0A9D1NW36"/>
<organism evidence="2 3">
    <name type="scientific">Candidatus Pullilachnospira stercoravium</name>
    <dbReference type="NCBI Taxonomy" id="2840913"/>
    <lineage>
        <taxon>Bacteria</taxon>
        <taxon>Bacillati</taxon>
        <taxon>Bacillota</taxon>
        <taxon>Clostridia</taxon>
        <taxon>Lachnospirales</taxon>
        <taxon>Lachnospiraceae</taxon>
        <taxon>Lachnospiraceae incertae sedis</taxon>
        <taxon>Candidatus Pullilachnospira</taxon>
    </lineage>
</organism>
<dbReference type="EMBL" id="DVON01000204">
    <property type="protein sequence ID" value="HIV13416.1"/>
    <property type="molecule type" value="Genomic_DNA"/>
</dbReference>
<sequence>MDSSKKWRCLSGSTLKLIALAVMAVDHFAASILYYNILLPAAPLSPDMPQWDIYRLYEAMRFVGRIAWPIFAFLMVEGFFYTSSRKRYALRLLAFAALSEIPFDLALGDSLWDFSHQNIFFTLLIGFCVLWVMERVKGTPGFLFLQTAAVFAGCLIAWVLHTDYDWRGVILIVVLYIFRPNRFLMTAAGCVSLLWEAPACLAFIPINLYNGKRGFSMKYFFYLFYPVHLLVLGLLRHLAL</sequence>
<gene>
    <name evidence="2" type="ORF">IAA63_09805</name>
</gene>
<feature type="transmembrane region" description="Helical" evidence="1">
    <location>
        <begin position="20"/>
        <end position="42"/>
    </location>
</feature>